<dbReference type="SUPFAM" id="SSF52540">
    <property type="entry name" value="P-loop containing nucleoside triphosphate hydrolases"/>
    <property type="match status" value="1"/>
</dbReference>
<evidence type="ECO:0000313" key="3">
    <source>
        <dbReference type="Proteomes" id="UP000655208"/>
    </source>
</evidence>
<dbReference type="Proteomes" id="UP000655208">
    <property type="component" value="Unassembled WGS sequence"/>
</dbReference>
<evidence type="ECO:0008006" key="4">
    <source>
        <dbReference type="Google" id="ProtNLM"/>
    </source>
</evidence>
<feature type="region of interest" description="Disordered" evidence="1">
    <location>
        <begin position="266"/>
        <end position="285"/>
    </location>
</feature>
<keyword evidence="3" id="KW-1185">Reference proteome</keyword>
<dbReference type="InterPro" id="IPR027417">
    <property type="entry name" value="P-loop_NTPase"/>
</dbReference>
<comment type="caution">
    <text evidence="2">The sequence shown here is derived from an EMBL/GenBank/DDBJ whole genome shotgun (WGS) entry which is preliminary data.</text>
</comment>
<proteinExistence type="predicted"/>
<evidence type="ECO:0000256" key="1">
    <source>
        <dbReference type="SAM" id="MobiDB-lite"/>
    </source>
</evidence>
<accession>A0A917T5S0</accession>
<reference evidence="2" key="2">
    <citation type="submission" date="2020-09" db="EMBL/GenBank/DDBJ databases">
        <authorList>
            <person name="Sun Q."/>
            <person name="Zhou Y."/>
        </authorList>
    </citation>
    <scope>NUCLEOTIDE SEQUENCE</scope>
    <source>
        <strain evidence="2">CGMCC 4.7308</strain>
    </source>
</reference>
<dbReference type="Gene3D" id="3.40.50.300">
    <property type="entry name" value="P-loop containing nucleotide triphosphate hydrolases"/>
    <property type="match status" value="1"/>
</dbReference>
<gene>
    <name evidence="2" type="ORF">GCM10011594_32520</name>
</gene>
<reference evidence="2" key="1">
    <citation type="journal article" date="2014" name="Int. J. Syst. Evol. Microbiol.">
        <title>Complete genome sequence of Corynebacterium casei LMG S-19264T (=DSM 44701T), isolated from a smear-ripened cheese.</title>
        <authorList>
            <consortium name="US DOE Joint Genome Institute (JGI-PGF)"/>
            <person name="Walter F."/>
            <person name="Albersmeier A."/>
            <person name="Kalinowski J."/>
            <person name="Ruckert C."/>
        </authorList>
    </citation>
    <scope>NUCLEOTIDE SEQUENCE</scope>
    <source>
        <strain evidence="2">CGMCC 4.7308</strain>
    </source>
</reference>
<organism evidence="2 3">
    <name type="scientific">Nakamurella endophytica</name>
    <dbReference type="NCBI Taxonomy" id="1748367"/>
    <lineage>
        <taxon>Bacteria</taxon>
        <taxon>Bacillati</taxon>
        <taxon>Actinomycetota</taxon>
        <taxon>Actinomycetes</taxon>
        <taxon>Nakamurellales</taxon>
        <taxon>Nakamurellaceae</taxon>
        <taxon>Nakamurella</taxon>
    </lineage>
</organism>
<feature type="compositionally biased region" description="Polar residues" evidence="1">
    <location>
        <begin position="266"/>
        <end position="278"/>
    </location>
</feature>
<dbReference type="EMBL" id="BMNA01000007">
    <property type="protein sequence ID" value="GGM10088.1"/>
    <property type="molecule type" value="Genomic_DNA"/>
</dbReference>
<protein>
    <recommendedName>
        <fullName evidence="4">MinD-like ATPase involved in chromosome partitioning or flagellar assembly</fullName>
    </recommendedName>
</protein>
<evidence type="ECO:0000313" key="2">
    <source>
        <dbReference type="EMBL" id="GGM10088.1"/>
    </source>
</evidence>
<dbReference type="RefSeq" id="WP_188943313.1">
    <property type="nucleotide sequence ID" value="NZ_BMNA01000007.1"/>
</dbReference>
<dbReference type="AlphaFoldDB" id="A0A917T5S0"/>
<name>A0A917T5S0_9ACTN</name>
<sequence length="285" mass="28941">MIVSVCSDKGAPGVTTLATALGVVWPGPRAVVEADTAGSDLSFRLHPAAADTPLSHLAPDPSIAGLATAARLGLTGAGPLPFAQETSLGVPVVPGVLSAERFRPLRSLWPGLGQALAGWPGTVLADLGRLHPGAPAAPVAQASTAVLLLTRADLEGLFHVRDRVVELAGMVGPGEGDRIRVGVVVTAPVKQRRAAVEQVHQVLASVGSPAPVLGCFVHDPAVAQQLWAGVMTRRLAGSELVRSARSVAESVLATWPSLTATFDATDSSADVHAESTTAPAPAVAP</sequence>